<evidence type="ECO:0000313" key="2">
    <source>
        <dbReference type="Proteomes" id="UP000198211"/>
    </source>
</evidence>
<accession>A0A225W181</accession>
<dbReference type="Proteomes" id="UP000198211">
    <property type="component" value="Unassembled WGS sequence"/>
</dbReference>
<dbReference type="Gene3D" id="2.40.50.40">
    <property type="match status" value="1"/>
</dbReference>
<comment type="caution">
    <text evidence="1">The sequence shown here is derived from an EMBL/GenBank/DDBJ whole genome shotgun (WGS) entry which is preliminary data.</text>
</comment>
<sequence length="254" mass="28951">MCLERKVDIRDWTHFVPVVQATLNHTPVLSLATKAPVELFCVLPAASPLDFGIDSEAGLVTIDVTSGDIDRKQAALRTRVQEMHRKMQIARSEQTQRNQNMQRGARKANFDVGDYVLRSRVDQKYNDKLLVTWIGPYQVVGTDEHSFRHLVTDAESDVHASCLKFYADESFEITEEILEHVAAQGIVLTVAEFKDQRWNSAKRCYKILVEWKGLEPIEDSWKTLKSLYKDIPVMAKQFEAAKEDAQLSATIEQL</sequence>
<evidence type="ECO:0008006" key="3">
    <source>
        <dbReference type="Google" id="ProtNLM"/>
    </source>
</evidence>
<dbReference type="AlphaFoldDB" id="A0A225W181"/>
<dbReference type="OrthoDB" id="167344at2759"/>
<evidence type="ECO:0000313" key="1">
    <source>
        <dbReference type="EMBL" id="OWZ11511.1"/>
    </source>
</evidence>
<dbReference type="EMBL" id="NBNE01002104">
    <property type="protein sequence ID" value="OWZ11511.1"/>
    <property type="molecule type" value="Genomic_DNA"/>
</dbReference>
<dbReference type="SUPFAM" id="SSF54160">
    <property type="entry name" value="Chromo domain-like"/>
    <property type="match status" value="1"/>
</dbReference>
<dbReference type="InterPro" id="IPR016197">
    <property type="entry name" value="Chromo-like_dom_sf"/>
</dbReference>
<gene>
    <name evidence="1" type="ORF">PHMEG_00015451</name>
</gene>
<name>A0A225W181_9STRA</name>
<reference evidence="2" key="1">
    <citation type="submission" date="2017-03" db="EMBL/GenBank/DDBJ databases">
        <title>Phytopthora megakarya and P. palmivora, two closely related causual agents of cacao black pod achieved similar genome size and gene model numbers by different mechanisms.</title>
        <authorList>
            <person name="Ali S."/>
            <person name="Shao J."/>
            <person name="Larry D.J."/>
            <person name="Kronmiller B."/>
            <person name="Shen D."/>
            <person name="Strem M.D."/>
            <person name="Melnick R.L."/>
            <person name="Guiltinan M.J."/>
            <person name="Tyler B.M."/>
            <person name="Meinhardt L.W."/>
            <person name="Bailey B.A."/>
        </authorList>
    </citation>
    <scope>NUCLEOTIDE SEQUENCE [LARGE SCALE GENOMIC DNA]</scope>
    <source>
        <strain evidence="2">zdho120</strain>
    </source>
</reference>
<keyword evidence="2" id="KW-1185">Reference proteome</keyword>
<organism evidence="1 2">
    <name type="scientific">Phytophthora megakarya</name>
    <dbReference type="NCBI Taxonomy" id="4795"/>
    <lineage>
        <taxon>Eukaryota</taxon>
        <taxon>Sar</taxon>
        <taxon>Stramenopiles</taxon>
        <taxon>Oomycota</taxon>
        <taxon>Peronosporomycetes</taxon>
        <taxon>Peronosporales</taxon>
        <taxon>Peronosporaceae</taxon>
        <taxon>Phytophthora</taxon>
    </lineage>
</organism>
<proteinExistence type="predicted"/>
<protein>
    <recommendedName>
        <fullName evidence="3">Chromo domain-containing protein</fullName>
    </recommendedName>
</protein>